<sequence length="330" mass="37196">MHPKYLRGSPRREVLIRADSETDPSYGFPPDKRPVEVLLKYSVINLDKPVGPNSHEIVAWLRRVLGIDRVAHAGTLDPKVSGILPITLNNAVRVLPVLLHEDKEYICVMRLHGDVDREKVERTVSMFTGSIYQRPPLRSAVKRNLRVRKIFGIRLLEIQGRNVLLHVWCEAGTYMRKLCHDIGEVLGVGAHMQELRRIRSGSLTEESGLATLHDVVDSYLIWKSHGIEEYLRRVFLPVEESIQNLPKVWIRDTAVDAVCHGAPLAVPGIVKLENNIRVGDEVAILTLKNELVAVGRSRMTTEQMMSAKSGIAIDVKHVVMDPGTYPKAWK</sequence>
<keyword evidence="2 6" id="KW-0819">tRNA processing</keyword>
<dbReference type="GO" id="GO:1990481">
    <property type="term" value="P:mRNA pseudouridine synthesis"/>
    <property type="evidence" value="ECO:0007669"/>
    <property type="project" value="TreeGrafter"/>
</dbReference>
<dbReference type="AlphaFoldDB" id="A0A0F7FIY5"/>
<dbReference type="CDD" id="cd21148">
    <property type="entry name" value="PUA_Cbf5"/>
    <property type="match status" value="1"/>
</dbReference>
<evidence type="ECO:0000256" key="4">
    <source>
        <dbReference type="ARBA" id="ARBA00060072"/>
    </source>
</evidence>
<dbReference type="PROSITE" id="PS50890">
    <property type="entry name" value="PUA"/>
    <property type="match status" value="1"/>
</dbReference>
<dbReference type="Pfam" id="PF01509">
    <property type="entry name" value="TruB_N"/>
    <property type="match status" value="1"/>
</dbReference>
<dbReference type="GO" id="GO:0000495">
    <property type="term" value="P:box H/ACA sno(s)RNA 3'-end processing"/>
    <property type="evidence" value="ECO:0007669"/>
    <property type="project" value="TreeGrafter"/>
</dbReference>
<dbReference type="InterPro" id="IPR020103">
    <property type="entry name" value="PsdUridine_synth_cat_dom_sf"/>
</dbReference>
<dbReference type="EMBL" id="CP009961">
    <property type="protein sequence ID" value="AKG39420.1"/>
    <property type="molecule type" value="Genomic_DNA"/>
</dbReference>
<dbReference type="Pfam" id="PF08068">
    <property type="entry name" value="DKCLD"/>
    <property type="match status" value="1"/>
</dbReference>
<organism evidence="9 10">
    <name type="scientific">Infirmifilum uzonense</name>
    <dbReference type="NCBI Taxonomy" id="1550241"/>
    <lineage>
        <taxon>Archaea</taxon>
        <taxon>Thermoproteota</taxon>
        <taxon>Thermoprotei</taxon>
        <taxon>Thermofilales</taxon>
        <taxon>Thermofilaceae</taxon>
        <taxon>Infirmifilum</taxon>
    </lineage>
</organism>
<dbReference type="NCBIfam" id="NF003280">
    <property type="entry name" value="PRK04270.1"/>
    <property type="match status" value="1"/>
</dbReference>
<comment type="function">
    <text evidence="4 6">Could be responsible for synthesis of pseudouridine from uracil-55 in the psi GC loop of transfer RNAs.</text>
</comment>
<dbReference type="RefSeq" id="WP_191118789.1">
    <property type="nucleotide sequence ID" value="NZ_JBNAVD010000004.1"/>
</dbReference>
<dbReference type="InterPro" id="IPR004521">
    <property type="entry name" value="Uncharacterised_CHP00451"/>
</dbReference>
<dbReference type="NCBIfam" id="TIGR00425">
    <property type="entry name" value="CBF5"/>
    <property type="match status" value="1"/>
</dbReference>
<dbReference type="GO" id="GO:0031119">
    <property type="term" value="P:tRNA pseudouridine synthesis"/>
    <property type="evidence" value="ECO:0007669"/>
    <property type="project" value="UniProtKB-UniRule"/>
</dbReference>
<dbReference type="Gene3D" id="2.30.130.10">
    <property type="entry name" value="PUA domain"/>
    <property type="match status" value="1"/>
</dbReference>
<comment type="catalytic activity">
    <reaction evidence="1 6">
        <text>uridine(55) in tRNA = pseudouridine(55) in tRNA</text>
        <dbReference type="Rhea" id="RHEA:42532"/>
        <dbReference type="Rhea" id="RHEA-COMP:10101"/>
        <dbReference type="Rhea" id="RHEA-COMP:10102"/>
        <dbReference type="ChEBI" id="CHEBI:65314"/>
        <dbReference type="ChEBI" id="CHEBI:65315"/>
        <dbReference type="EC" id="5.4.99.25"/>
    </reaction>
</comment>
<dbReference type="InterPro" id="IPR002501">
    <property type="entry name" value="PsdUridine_synth_N"/>
</dbReference>
<dbReference type="EC" id="5.4.99.25" evidence="6"/>
<dbReference type="PANTHER" id="PTHR23127">
    <property type="entry name" value="CENTROMERE/MICROTUBULE BINDING PROTEIN CBF5"/>
    <property type="match status" value="1"/>
</dbReference>
<dbReference type="HAMAP" id="MF_01081">
    <property type="entry name" value="TruB_arch"/>
    <property type="match status" value="1"/>
</dbReference>
<feature type="active site" description="Nucleophile" evidence="6">
    <location>
        <position position="77"/>
    </location>
</feature>
<dbReference type="InterPro" id="IPR002478">
    <property type="entry name" value="PUA"/>
</dbReference>
<dbReference type="SUPFAM" id="SSF55120">
    <property type="entry name" value="Pseudouridine synthase"/>
    <property type="match status" value="1"/>
</dbReference>
<dbReference type="Proteomes" id="UP000067434">
    <property type="component" value="Chromosome"/>
</dbReference>
<keyword evidence="3 6" id="KW-0413">Isomerase</keyword>
<dbReference type="InterPro" id="IPR015947">
    <property type="entry name" value="PUA-like_sf"/>
</dbReference>
<dbReference type="Pfam" id="PF01472">
    <property type="entry name" value="PUA"/>
    <property type="match status" value="1"/>
</dbReference>
<keyword evidence="10" id="KW-1185">Reference proteome</keyword>
<dbReference type="GO" id="GO:0031120">
    <property type="term" value="P:snRNA pseudouridine synthesis"/>
    <property type="evidence" value="ECO:0007669"/>
    <property type="project" value="TreeGrafter"/>
</dbReference>
<evidence type="ECO:0000313" key="10">
    <source>
        <dbReference type="Proteomes" id="UP000067434"/>
    </source>
</evidence>
<dbReference type="InterPro" id="IPR004802">
    <property type="entry name" value="tRNA_PsdUridine_synth_B_fam"/>
</dbReference>
<dbReference type="GO" id="GO:0160148">
    <property type="term" value="F:tRNA pseudouridine(55) synthase activity"/>
    <property type="evidence" value="ECO:0007669"/>
    <property type="project" value="UniProtKB-EC"/>
</dbReference>
<dbReference type="SMART" id="SM01136">
    <property type="entry name" value="DKCLD"/>
    <property type="match status" value="1"/>
</dbReference>
<dbReference type="GO" id="GO:0003723">
    <property type="term" value="F:RNA binding"/>
    <property type="evidence" value="ECO:0007669"/>
    <property type="project" value="InterPro"/>
</dbReference>
<comment type="similarity">
    <text evidence="5 6">Belongs to the pseudouridine synthase TruB family. Type 2 subfamily.</text>
</comment>
<dbReference type="NCBIfam" id="TIGR00451">
    <property type="entry name" value="unchar_dom_2"/>
    <property type="match status" value="1"/>
</dbReference>
<dbReference type="STRING" id="1550241.MA03_06835"/>
<dbReference type="Pfam" id="PF16198">
    <property type="entry name" value="TruB_C_2"/>
    <property type="match status" value="1"/>
</dbReference>
<dbReference type="FunFam" id="3.30.2350.10:FF:000001">
    <property type="entry name" value="H/ACA ribonucleoprotein complex subunit CBF5"/>
    <property type="match status" value="1"/>
</dbReference>
<evidence type="ECO:0000313" key="9">
    <source>
        <dbReference type="EMBL" id="AKG39420.1"/>
    </source>
</evidence>
<dbReference type="PATRIC" id="fig|1550241.5.peg.1417"/>
<dbReference type="GO" id="GO:0031118">
    <property type="term" value="P:rRNA pseudouridine synthesis"/>
    <property type="evidence" value="ECO:0007669"/>
    <property type="project" value="TreeGrafter"/>
</dbReference>
<dbReference type="SUPFAM" id="SSF88697">
    <property type="entry name" value="PUA domain-like"/>
    <property type="match status" value="1"/>
</dbReference>
<evidence type="ECO:0000259" key="7">
    <source>
        <dbReference type="SMART" id="SM00359"/>
    </source>
</evidence>
<evidence type="ECO:0000256" key="6">
    <source>
        <dbReference type="HAMAP-Rule" id="MF_01081"/>
    </source>
</evidence>
<dbReference type="SMART" id="SM00359">
    <property type="entry name" value="PUA"/>
    <property type="match status" value="1"/>
</dbReference>
<dbReference type="InterPro" id="IPR012960">
    <property type="entry name" value="Dyskerin-like"/>
</dbReference>
<feature type="domain" description="PUA" evidence="7">
    <location>
        <begin position="246"/>
        <end position="320"/>
    </location>
</feature>
<dbReference type="HOGENOM" id="CLU_032087_3_0_2"/>
<evidence type="ECO:0000256" key="5">
    <source>
        <dbReference type="ARBA" id="ARBA00060775"/>
    </source>
</evidence>
<evidence type="ECO:0000259" key="8">
    <source>
        <dbReference type="SMART" id="SM01136"/>
    </source>
</evidence>
<name>A0A0F7FIY5_9CREN</name>
<proteinExistence type="inferred from homology"/>
<evidence type="ECO:0000256" key="2">
    <source>
        <dbReference type="ARBA" id="ARBA00022694"/>
    </source>
</evidence>
<gene>
    <name evidence="6" type="primary">truB</name>
    <name evidence="9" type="ORF">MA03_06835</name>
</gene>
<evidence type="ECO:0000256" key="1">
    <source>
        <dbReference type="ARBA" id="ARBA00000385"/>
    </source>
</evidence>
<accession>A0A0F7FIY5</accession>
<dbReference type="CDD" id="cd02572">
    <property type="entry name" value="PseudoU_synth_hDyskerin"/>
    <property type="match status" value="1"/>
</dbReference>
<dbReference type="InterPro" id="IPR032819">
    <property type="entry name" value="TruB_C"/>
</dbReference>
<dbReference type="OrthoDB" id="35866at2157"/>
<dbReference type="KEGG" id="thf:MA03_06835"/>
<reference evidence="9 10" key="1">
    <citation type="journal article" date="2015" name="Stand. Genomic Sci.">
        <title>Complete genome sequence of and proposal of Thermofilum uzonense sp. nov. a novel hyperthermophilic crenarchaeon and emended description of the genus Thermofilum.</title>
        <authorList>
            <person name="Toshchakov S.V."/>
            <person name="Korzhenkov A.A."/>
            <person name="Samarov N.I."/>
            <person name="Mazunin I.O."/>
            <person name="Mozhey O.I."/>
            <person name="Shmyr I.S."/>
            <person name="Derbikova K.S."/>
            <person name="Taranov E.A."/>
            <person name="Dominova I.N."/>
            <person name="Bonch-Osmolovskaya E.A."/>
            <person name="Patrushev M.V."/>
            <person name="Podosokorskaya O.A."/>
            <person name="Kublanov I.V."/>
        </authorList>
    </citation>
    <scope>NUCLEOTIDE SEQUENCE [LARGE SCALE GENOMIC DNA]</scope>
    <source>
        <strain evidence="9 10">1807-2</strain>
    </source>
</reference>
<feature type="domain" description="Dyskerin-like" evidence="8">
    <location>
        <begin position="10"/>
        <end position="58"/>
    </location>
</feature>
<dbReference type="Gene3D" id="3.30.2350.10">
    <property type="entry name" value="Pseudouridine synthase"/>
    <property type="match status" value="1"/>
</dbReference>
<protein>
    <recommendedName>
        <fullName evidence="6">Probable tRNA pseudouridine synthase B</fullName>
        <ecNumber evidence="6">5.4.99.25</ecNumber>
    </recommendedName>
    <alternativeName>
        <fullName evidence="6">tRNA pseudouridine(55) synthase</fullName>
        <shortName evidence="6">Psi55 synthase</shortName>
    </alternativeName>
    <alternativeName>
        <fullName evidence="6">tRNA pseudouridylate synthase</fullName>
    </alternativeName>
    <alternativeName>
        <fullName evidence="6">tRNA-uridine isomerase</fullName>
    </alternativeName>
</protein>
<dbReference type="InterPro" id="IPR036974">
    <property type="entry name" value="PUA_sf"/>
</dbReference>
<dbReference type="InterPro" id="IPR026326">
    <property type="entry name" value="TruB_arch"/>
</dbReference>
<evidence type="ECO:0000256" key="3">
    <source>
        <dbReference type="ARBA" id="ARBA00023235"/>
    </source>
</evidence>
<dbReference type="PANTHER" id="PTHR23127:SF0">
    <property type="entry name" value="H_ACA RIBONUCLEOPROTEIN COMPLEX SUBUNIT DKC1"/>
    <property type="match status" value="1"/>
</dbReference>